<dbReference type="RefSeq" id="WP_145050411.1">
    <property type="nucleotide sequence ID" value="NZ_CP036433.1"/>
</dbReference>
<dbReference type="AlphaFoldDB" id="A0A518DNW7"/>
<proteinExistence type="predicted"/>
<keyword evidence="1" id="KW-0175">Coiled coil</keyword>
<dbReference type="Proteomes" id="UP000317648">
    <property type="component" value="Chromosome"/>
</dbReference>
<reference evidence="2 3" key="1">
    <citation type="submission" date="2019-02" db="EMBL/GenBank/DDBJ databases">
        <title>Deep-cultivation of Planctomycetes and their phenomic and genomic characterization uncovers novel biology.</title>
        <authorList>
            <person name="Wiegand S."/>
            <person name="Jogler M."/>
            <person name="Boedeker C."/>
            <person name="Pinto D."/>
            <person name="Vollmers J."/>
            <person name="Rivas-Marin E."/>
            <person name="Kohn T."/>
            <person name="Peeters S.H."/>
            <person name="Heuer A."/>
            <person name="Rast P."/>
            <person name="Oberbeckmann S."/>
            <person name="Bunk B."/>
            <person name="Jeske O."/>
            <person name="Meyerdierks A."/>
            <person name="Storesund J.E."/>
            <person name="Kallscheuer N."/>
            <person name="Luecker S."/>
            <person name="Lage O.M."/>
            <person name="Pohl T."/>
            <person name="Merkel B.J."/>
            <person name="Hornburger P."/>
            <person name="Mueller R.-W."/>
            <person name="Bruemmer F."/>
            <person name="Labrenz M."/>
            <person name="Spormann A.M."/>
            <person name="Op den Camp H."/>
            <person name="Overmann J."/>
            <person name="Amann R."/>
            <person name="Jetten M.S.M."/>
            <person name="Mascher T."/>
            <person name="Medema M.H."/>
            <person name="Devos D.P."/>
            <person name="Kaster A.-K."/>
            <person name="Ovreas L."/>
            <person name="Rohde M."/>
            <person name="Galperin M.Y."/>
            <person name="Jogler C."/>
        </authorList>
    </citation>
    <scope>NUCLEOTIDE SEQUENCE [LARGE SCALE GENOMIC DNA]</scope>
    <source>
        <strain evidence="2 3">Pla85_3_4</strain>
    </source>
</reference>
<evidence type="ECO:0000256" key="1">
    <source>
        <dbReference type="SAM" id="Coils"/>
    </source>
</evidence>
<sequence>MSTTPARTSLIDELDTRQNEVLDKLDELNKQLVELLKNCTVSRAESPLEDEDSLELATGQ</sequence>
<feature type="coiled-coil region" evidence="1">
    <location>
        <begin position="11"/>
        <end position="45"/>
    </location>
</feature>
<evidence type="ECO:0000313" key="2">
    <source>
        <dbReference type="EMBL" id="QDU93530.1"/>
    </source>
</evidence>
<evidence type="ECO:0000313" key="3">
    <source>
        <dbReference type="Proteomes" id="UP000317648"/>
    </source>
</evidence>
<organism evidence="2 3">
    <name type="scientific">Lignipirellula cremea</name>
    <dbReference type="NCBI Taxonomy" id="2528010"/>
    <lineage>
        <taxon>Bacteria</taxon>
        <taxon>Pseudomonadati</taxon>
        <taxon>Planctomycetota</taxon>
        <taxon>Planctomycetia</taxon>
        <taxon>Pirellulales</taxon>
        <taxon>Pirellulaceae</taxon>
        <taxon>Lignipirellula</taxon>
    </lineage>
</organism>
<protein>
    <submittedName>
        <fullName evidence="2">Uncharacterized protein</fullName>
    </submittedName>
</protein>
<accession>A0A518DNW7</accession>
<gene>
    <name evidence="2" type="ORF">Pla8534_13100</name>
</gene>
<keyword evidence="3" id="KW-1185">Reference proteome</keyword>
<name>A0A518DNW7_9BACT</name>
<dbReference type="KEGG" id="lcre:Pla8534_13100"/>
<dbReference type="EMBL" id="CP036433">
    <property type="protein sequence ID" value="QDU93530.1"/>
    <property type="molecule type" value="Genomic_DNA"/>
</dbReference>